<accession>A0A0M0G0L8</accession>
<organism evidence="1 2">
    <name type="scientific">Rossellomorea marisflavi</name>
    <dbReference type="NCBI Taxonomy" id="189381"/>
    <lineage>
        <taxon>Bacteria</taxon>
        <taxon>Bacillati</taxon>
        <taxon>Bacillota</taxon>
        <taxon>Bacilli</taxon>
        <taxon>Bacillales</taxon>
        <taxon>Bacillaceae</taxon>
        <taxon>Rossellomorea</taxon>
    </lineage>
</organism>
<dbReference type="Proteomes" id="UP000037405">
    <property type="component" value="Unassembled WGS sequence"/>
</dbReference>
<dbReference type="EMBL" id="LGUE01000008">
    <property type="protein sequence ID" value="KON83147.1"/>
    <property type="molecule type" value="Genomic_DNA"/>
</dbReference>
<dbReference type="AlphaFoldDB" id="A0A0M0G0L8"/>
<dbReference type="OrthoDB" id="2453115at2"/>
<comment type="caution">
    <text evidence="1">The sequence shown here is derived from an EMBL/GenBank/DDBJ whole genome shotgun (WGS) entry which is preliminary data.</text>
</comment>
<proteinExistence type="predicted"/>
<protein>
    <submittedName>
        <fullName evidence="1">Uncharacterized protein</fullName>
    </submittedName>
</protein>
<dbReference type="RefSeq" id="WP_053429768.1">
    <property type="nucleotide sequence ID" value="NZ_JAMQJB010000005.1"/>
</dbReference>
<dbReference type="PATRIC" id="fig|189381.12.peg.3571"/>
<reference evidence="2" key="1">
    <citation type="submission" date="2015-07" db="EMBL/GenBank/DDBJ databases">
        <title>Fjat-14235 jcm11544.</title>
        <authorList>
            <person name="Liu B."/>
            <person name="Wang J."/>
            <person name="Zhu Y."/>
            <person name="Liu G."/>
            <person name="Chen Q."/>
            <person name="Chen Z."/>
            <person name="Lan J."/>
            <person name="Che J."/>
            <person name="Ge C."/>
            <person name="Shi H."/>
            <person name="Pan Z."/>
            <person name="Liu X."/>
        </authorList>
    </citation>
    <scope>NUCLEOTIDE SEQUENCE [LARGE SCALE GENOMIC DNA]</scope>
    <source>
        <strain evidence="2">JCM 11544</strain>
    </source>
</reference>
<name>A0A0M0G0L8_9BACI</name>
<sequence>MRRKHVVVGFALLLSVAATAVFFMKLADRPAALKDSFTVGRLDKESRTGDGFFAYTSEKNGYSMLYPETYVIDRGTFQERSRFESWRMISKDNDAEGLIRSMKISYNHNDSIPEAFFERYSYEGEFETLSPNDSSGYEIYIGYVHNDFDEHAKLIKRDPAEYGPSLVICLIKDPDTGETMKIHSSTVCPKKSSCKKVSLQSEKEFVIRMAKSVEFQN</sequence>
<evidence type="ECO:0000313" key="1">
    <source>
        <dbReference type="EMBL" id="KON83147.1"/>
    </source>
</evidence>
<gene>
    <name evidence="1" type="ORF">AF331_20175</name>
</gene>
<keyword evidence="2" id="KW-1185">Reference proteome</keyword>
<evidence type="ECO:0000313" key="2">
    <source>
        <dbReference type="Proteomes" id="UP000037405"/>
    </source>
</evidence>